<feature type="chain" id="PRO_5046287091" description="Lipoprotein" evidence="1">
    <location>
        <begin position="30"/>
        <end position="156"/>
    </location>
</feature>
<dbReference type="RefSeq" id="WP_380005832.1">
    <property type="nucleotide sequence ID" value="NZ_JBHLYR010000013.1"/>
</dbReference>
<comment type="caution">
    <text evidence="2">The sequence shown here is derived from an EMBL/GenBank/DDBJ whole genome shotgun (WGS) entry which is preliminary data.</text>
</comment>
<protein>
    <recommendedName>
        <fullName evidence="4">Lipoprotein</fullName>
    </recommendedName>
</protein>
<feature type="signal peptide" evidence="1">
    <location>
        <begin position="1"/>
        <end position="29"/>
    </location>
</feature>
<gene>
    <name evidence="2" type="ORF">ACFFLM_04120</name>
</gene>
<dbReference type="PROSITE" id="PS51257">
    <property type="entry name" value="PROKAR_LIPOPROTEIN"/>
    <property type="match status" value="1"/>
</dbReference>
<sequence length="156" mass="17027">MRQFLKPPQTALLLAPVLLSPLLGSCAWGAYLPPTTALERQINGMYEGIGVGPTGRVPYRLTVSLVERDGRASGTLVNLESHKTYAGSGTFKRLQDGTELTLNLYENGHHRANVYVVRREQAGQISLDGSLRTVLLGREALGYTLNLHPMQESALP</sequence>
<evidence type="ECO:0000313" key="3">
    <source>
        <dbReference type="Proteomes" id="UP001589733"/>
    </source>
</evidence>
<keyword evidence="1" id="KW-0732">Signal</keyword>
<proteinExistence type="predicted"/>
<reference evidence="2 3" key="1">
    <citation type="submission" date="2024-09" db="EMBL/GenBank/DDBJ databases">
        <authorList>
            <person name="Sun Q."/>
            <person name="Mori K."/>
        </authorList>
    </citation>
    <scope>NUCLEOTIDE SEQUENCE [LARGE SCALE GENOMIC DNA]</scope>
    <source>
        <strain evidence="2 3">JCM 13503</strain>
    </source>
</reference>
<dbReference type="EMBL" id="JBHLYR010000013">
    <property type="protein sequence ID" value="MFB9991170.1"/>
    <property type="molecule type" value="Genomic_DNA"/>
</dbReference>
<organism evidence="2 3">
    <name type="scientific">Deinococcus oregonensis</name>
    <dbReference type="NCBI Taxonomy" id="1805970"/>
    <lineage>
        <taxon>Bacteria</taxon>
        <taxon>Thermotogati</taxon>
        <taxon>Deinococcota</taxon>
        <taxon>Deinococci</taxon>
        <taxon>Deinococcales</taxon>
        <taxon>Deinococcaceae</taxon>
        <taxon>Deinococcus</taxon>
    </lineage>
</organism>
<evidence type="ECO:0000256" key="1">
    <source>
        <dbReference type="SAM" id="SignalP"/>
    </source>
</evidence>
<evidence type="ECO:0008006" key="4">
    <source>
        <dbReference type="Google" id="ProtNLM"/>
    </source>
</evidence>
<accession>A0ABV6AUI9</accession>
<evidence type="ECO:0000313" key="2">
    <source>
        <dbReference type="EMBL" id="MFB9991170.1"/>
    </source>
</evidence>
<name>A0ABV6AUI9_9DEIO</name>
<keyword evidence="3" id="KW-1185">Reference proteome</keyword>
<dbReference type="Proteomes" id="UP001589733">
    <property type="component" value="Unassembled WGS sequence"/>
</dbReference>